<dbReference type="EMBL" id="JBBPBM010000915">
    <property type="protein sequence ID" value="KAK8489517.1"/>
    <property type="molecule type" value="Genomic_DNA"/>
</dbReference>
<feature type="compositionally biased region" description="Polar residues" evidence="1">
    <location>
        <begin position="18"/>
        <end position="29"/>
    </location>
</feature>
<keyword evidence="3" id="KW-1185">Reference proteome</keyword>
<reference evidence="2 3" key="1">
    <citation type="journal article" date="2024" name="G3 (Bethesda)">
        <title>Genome assembly of Hibiscus sabdariffa L. provides insights into metabolisms of medicinal natural products.</title>
        <authorList>
            <person name="Kim T."/>
        </authorList>
    </citation>
    <scope>NUCLEOTIDE SEQUENCE [LARGE SCALE GENOMIC DNA]</scope>
    <source>
        <strain evidence="2">TK-2024</strain>
        <tissue evidence="2">Old leaves</tissue>
    </source>
</reference>
<proteinExistence type="predicted"/>
<comment type="caution">
    <text evidence="2">The sequence shown here is derived from an EMBL/GenBank/DDBJ whole genome shotgun (WGS) entry which is preliminary data.</text>
</comment>
<evidence type="ECO:0000256" key="1">
    <source>
        <dbReference type="SAM" id="MobiDB-lite"/>
    </source>
</evidence>
<accession>A0ABR2A8Z6</accession>
<evidence type="ECO:0000313" key="3">
    <source>
        <dbReference type="Proteomes" id="UP001472677"/>
    </source>
</evidence>
<feature type="region of interest" description="Disordered" evidence="1">
    <location>
        <begin position="1"/>
        <end position="41"/>
    </location>
</feature>
<protein>
    <submittedName>
        <fullName evidence="2">Uncharacterized protein</fullName>
    </submittedName>
</protein>
<gene>
    <name evidence="2" type="ORF">V6N12_021114</name>
</gene>
<evidence type="ECO:0000313" key="2">
    <source>
        <dbReference type="EMBL" id="KAK8489517.1"/>
    </source>
</evidence>
<organism evidence="2 3">
    <name type="scientific">Hibiscus sabdariffa</name>
    <name type="common">roselle</name>
    <dbReference type="NCBI Taxonomy" id="183260"/>
    <lineage>
        <taxon>Eukaryota</taxon>
        <taxon>Viridiplantae</taxon>
        <taxon>Streptophyta</taxon>
        <taxon>Embryophyta</taxon>
        <taxon>Tracheophyta</taxon>
        <taxon>Spermatophyta</taxon>
        <taxon>Magnoliopsida</taxon>
        <taxon>eudicotyledons</taxon>
        <taxon>Gunneridae</taxon>
        <taxon>Pentapetalae</taxon>
        <taxon>rosids</taxon>
        <taxon>malvids</taxon>
        <taxon>Malvales</taxon>
        <taxon>Malvaceae</taxon>
        <taxon>Malvoideae</taxon>
        <taxon>Hibiscus</taxon>
    </lineage>
</organism>
<name>A0ABR2A8Z6_9ROSI</name>
<sequence>MAIVLLPVETQAKDKPSENPQHNSLSCSYLPNRDQNKLKTDDHAQTWKPITRRPSVEYEIRELMNEIARGRT</sequence>
<dbReference type="Proteomes" id="UP001472677">
    <property type="component" value="Unassembled WGS sequence"/>
</dbReference>